<dbReference type="GO" id="GO:0004049">
    <property type="term" value="F:anthranilate synthase activity"/>
    <property type="evidence" value="ECO:0007669"/>
    <property type="project" value="TreeGrafter"/>
</dbReference>
<dbReference type="NCBIfam" id="TIGR00566">
    <property type="entry name" value="trpG_papA"/>
    <property type="match status" value="1"/>
</dbReference>
<dbReference type="GO" id="GO:0000162">
    <property type="term" value="P:L-tryptophan biosynthetic process"/>
    <property type="evidence" value="ECO:0007669"/>
    <property type="project" value="TreeGrafter"/>
</dbReference>
<keyword evidence="4" id="KW-1185">Reference proteome</keyword>
<dbReference type="PRINTS" id="PR00096">
    <property type="entry name" value="GATASE"/>
</dbReference>
<sequence>MILVIDNYDSFTYNLVQYLGELLPEFPDLGEVVVKRNDEITIDQVKQLHPAGVVISPGPGRPEEAGVSLDIIQDMGANTPILGVCLGHQSMGLMYGGKVVAAPYLMHGKTSQIYHTGVGILAGLANPFTATRYHSLVIDRHNCPDVLEITAWTEDDIIMGVRHKQYPHVQGVQFHPESILTDAGKDLLRNFLKDLTVTGAVLN</sequence>
<dbReference type="Pfam" id="PF00117">
    <property type="entry name" value="GATase"/>
    <property type="match status" value="1"/>
</dbReference>
<keyword evidence="1" id="KW-0315">Glutamine amidotransferase</keyword>
<dbReference type="PANTHER" id="PTHR43418:SF4">
    <property type="entry name" value="MULTIFUNCTIONAL TRYPTOPHAN BIOSYNTHESIS PROTEIN"/>
    <property type="match status" value="1"/>
</dbReference>
<dbReference type="PRINTS" id="PR00097">
    <property type="entry name" value="ANTSNTHASEII"/>
</dbReference>
<dbReference type="CDD" id="cd01743">
    <property type="entry name" value="GATase1_Anthranilate_Synthase"/>
    <property type="match status" value="1"/>
</dbReference>
<dbReference type="GO" id="GO:0005829">
    <property type="term" value="C:cytosol"/>
    <property type="evidence" value="ECO:0007669"/>
    <property type="project" value="TreeGrafter"/>
</dbReference>
<organism evidence="3 4">
    <name type="scientific">Pseudanabaena cinerea FACHB-1277</name>
    <dbReference type="NCBI Taxonomy" id="2949581"/>
    <lineage>
        <taxon>Bacteria</taxon>
        <taxon>Bacillati</taxon>
        <taxon>Cyanobacteriota</taxon>
        <taxon>Cyanophyceae</taxon>
        <taxon>Pseudanabaenales</taxon>
        <taxon>Pseudanabaenaceae</taxon>
        <taxon>Pseudanabaena</taxon>
        <taxon>Pseudanabaena cinerea</taxon>
    </lineage>
</organism>
<evidence type="ECO:0000256" key="1">
    <source>
        <dbReference type="ARBA" id="ARBA00022962"/>
    </source>
</evidence>
<dbReference type="InterPro" id="IPR050472">
    <property type="entry name" value="Anth_synth/Amidotransfase"/>
</dbReference>
<dbReference type="AlphaFoldDB" id="A0A926Z6V0"/>
<evidence type="ECO:0000313" key="4">
    <source>
        <dbReference type="Proteomes" id="UP000631421"/>
    </source>
</evidence>
<proteinExistence type="predicted"/>
<dbReference type="PANTHER" id="PTHR43418">
    <property type="entry name" value="MULTIFUNCTIONAL TRYPTOPHAN BIOSYNTHESIS PROTEIN-RELATED"/>
    <property type="match status" value="1"/>
</dbReference>
<dbReference type="RefSeq" id="WP_190349443.1">
    <property type="nucleotide sequence ID" value="NZ_JACJPY010000005.1"/>
</dbReference>
<dbReference type="EMBL" id="JACJPY010000005">
    <property type="protein sequence ID" value="MBD2149119.1"/>
    <property type="molecule type" value="Genomic_DNA"/>
</dbReference>
<dbReference type="InterPro" id="IPR006221">
    <property type="entry name" value="TrpG/PapA_dom"/>
</dbReference>
<dbReference type="SUPFAM" id="SSF52317">
    <property type="entry name" value="Class I glutamine amidotransferase-like"/>
    <property type="match status" value="1"/>
</dbReference>
<evidence type="ECO:0000259" key="2">
    <source>
        <dbReference type="Pfam" id="PF00117"/>
    </source>
</evidence>
<evidence type="ECO:0000313" key="3">
    <source>
        <dbReference type="EMBL" id="MBD2149119.1"/>
    </source>
</evidence>
<reference evidence="3" key="2">
    <citation type="submission" date="2020-08" db="EMBL/GenBank/DDBJ databases">
        <authorList>
            <person name="Chen M."/>
            <person name="Teng W."/>
            <person name="Zhao L."/>
            <person name="Hu C."/>
            <person name="Zhou Y."/>
            <person name="Han B."/>
            <person name="Song L."/>
            <person name="Shu W."/>
        </authorList>
    </citation>
    <scope>NUCLEOTIDE SEQUENCE</scope>
    <source>
        <strain evidence="3">FACHB-1277</strain>
    </source>
</reference>
<reference evidence="3" key="1">
    <citation type="journal article" date="2015" name="ISME J.">
        <title>Draft Genome Sequence of Streptomyces incarnatus NRRL8089, which Produces the Nucleoside Antibiotic Sinefungin.</title>
        <authorList>
            <person name="Oshima K."/>
            <person name="Hattori M."/>
            <person name="Shimizu H."/>
            <person name="Fukuda K."/>
            <person name="Nemoto M."/>
            <person name="Inagaki K."/>
            <person name="Tamura T."/>
        </authorList>
    </citation>
    <scope>NUCLEOTIDE SEQUENCE</scope>
    <source>
        <strain evidence="3">FACHB-1277</strain>
    </source>
</reference>
<dbReference type="Gene3D" id="3.40.50.880">
    <property type="match status" value="1"/>
</dbReference>
<dbReference type="PROSITE" id="PS51273">
    <property type="entry name" value="GATASE_TYPE_1"/>
    <property type="match status" value="1"/>
</dbReference>
<comment type="caution">
    <text evidence="3">The sequence shown here is derived from an EMBL/GenBank/DDBJ whole genome shotgun (WGS) entry which is preliminary data.</text>
</comment>
<dbReference type="PRINTS" id="PR00099">
    <property type="entry name" value="CPSGATASE"/>
</dbReference>
<dbReference type="InterPro" id="IPR029062">
    <property type="entry name" value="Class_I_gatase-like"/>
</dbReference>
<accession>A0A926Z6V0</accession>
<feature type="domain" description="Glutamine amidotransferase" evidence="2">
    <location>
        <begin position="3"/>
        <end position="194"/>
    </location>
</feature>
<dbReference type="Proteomes" id="UP000631421">
    <property type="component" value="Unassembled WGS sequence"/>
</dbReference>
<gene>
    <name evidence="3" type="ORF">H6F44_03110</name>
</gene>
<dbReference type="FunFam" id="3.40.50.880:FF:000003">
    <property type="entry name" value="Anthranilate synthase component II"/>
    <property type="match status" value="1"/>
</dbReference>
<name>A0A926Z6V0_9CYAN</name>
<protein>
    <submittedName>
        <fullName evidence="3">Aminodeoxychorismate/anthranilate synthase component II</fullName>
    </submittedName>
</protein>
<dbReference type="InterPro" id="IPR017926">
    <property type="entry name" value="GATASE"/>
</dbReference>